<dbReference type="InterPro" id="IPR025997">
    <property type="entry name" value="SBP_2_dom"/>
</dbReference>
<dbReference type="Proteomes" id="UP000477156">
    <property type="component" value="Unassembled WGS sequence"/>
</dbReference>
<dbReference type="Gene3D" id="3.40.50.2300">
    <property type="match status" value="2"/>
</dbReference>
<dbReference type="GO" id="GO:0030246">
    <property type="term" value="F:carbohydrate binding"/>
    <property type="evidence" value="ECO:0007669"/>
    <property type="project" value="UniProtKB-ARBA"/>
</dbReference>
<evidence type="ECO:0000313" key="12">
    <source>
        <dbReference type="Proteomes" id="UP000095712"/>
    </source>
</evidence>
<dbReference type="EMBL" id="CABHOF010000083">
    <property type="protein sequence ID" value="VUX67251.1"/>
    <property type="molecule type" value="Genomic_DNA"/>
</dbReference>
<evidence type="ECO:0000313" key="14">
    <source>
        <dbReference type="Proteomes" id="UP000477156"/>
    </source>
</evidence>
<evidence type="ECO:0000256" key="2">
    <source>
        <dbReference type="ARBA" id="ARBA00007639"/>
    </source>
</evidence>
<dbReference type="PANTHER" id="PTHR46847:SF3">
    <property type="entry name" value="GALACTOFURANOSE-BINDING PROTEIN YTFQ"/>
    <property type="match status" value="1"/>
</dbReference>
<evidence type="ECO:0000313" key="13">
    <source>
        <dbReference type="Proteomes" id="UP000366766"/>
    </source>
</evidence>
<dbReference type="GeneID" id="75080578"/>
<dbReference type="AlphaFoldDB" id="A0A174S7J2"/>
<organism evidence="7 12">
    <name type="scientific">Blautia wexlerae</name>
    <dbReference type="NCBI Taxonomy" id="418240"/>
    <lineage>
        <taxon>Bacteria</taxon>
        <taxon>Bacillati</taxon>
        <taxon>Bacillota</taxon>
        <taxon>Clostridia</taxon>
        <taxon>Lachnospirales</taxon>
        <taxon>Lachnospiraceae</taxon>
        <taxon>Blautia</taxon>
    </lineage>
</organism>
<evidence type="ECO:0000256" key="3">
    <source>
        <dbReference type="ARBA" id="ARBA00022729"/>
    </source>
</evidence>
<keyword evidence="13" id="KW-1185">Reference proteome</keyword>
<dbReference type="EMBL" id="WWVQ01000021">
    <property type="protein sequence ID" value="MZL33544.1"/>
    <property type="molecule type" value="Genomic_DNA"/>
</dbReference>
<evidence type="ECO:0000259" key="5">
    <source>
        <dbReference type="Pfam" id="PF13407"/>
    </source>
</evidence>
<evidence type="ECO:0000256" key="1">
    <source>
        <dbReference type="ARBA" id="ARBA00004196"/>
    </source>
</evidence>
<feature type="signal peptide" evidence="4">
    <location>
        <begin position="1"/>
        <end position="23"/>
    </location>
</feature>
<accession>A0A174S7J2</accession>
<dbReference type="Proteomes" id="UP000366766">
    <property type="component" value="Unassembled WGS sequence"/>
</dbReference>
<dbReference type="Pfam" id="PF13407">
    <property type="entry name" value="Peripla_BP_4"/>
    <property type="match status" value="1"/>
</dbReference>
<reference evidence="11 12" key="1">
    <citation type="submission" date="2015-09" db="EMBL/GenBank/DDBJ databases">
        <authorList>
            <consortium name="Pathogen Informatics"/>
        </authorList>
    </citation>
    <scope>NUCLEOTIDE SEQUENCE [LARGE SCALE GENOMIC DNA]</scope>
    <source>
        <strain evidence="6 11">2789STDY5834863</strain>
        <strain evidence="7 12">2789STDY5834911</strain>
    </source>
</reference>
<proteinExistence type="inferred from homology"/>
<protein>
    <submittedName>
        <fullName evidence="7 10">ABC transporter periplasmic-binding protein YtfQ</fullName>
    </submittedName>
    <submittedName>
        <fullName evidence="8">Substrate-binding domain-containing protein</fullName>
    </submittedName>
</protein>
<dbReference type="Proteomes" id="UP000095712">
    <property type="component" value="Unassembled WGS sequence"/>
</dbReference>
<feature type="domain" description="Periplasmic binding protein" evidence="5">
    <location>
        <begin position="35"/>
        <end position="279"/>
    </location>
</feature>
<dbReference type="InterPro" id="IPR028082">
    <property type="entry name" value="Peripla_BP_I"/>
</dbReference>
<evidence type="ECO:0000313" key="11">
    <source>
        <dbReference type="Proteomes" id="UP000095431"/>
    </source>
</evidence>
<name>A0A174S7J2_9FIRM</name>
<dbReference type="eggNOG" id="COG1879">
    <property type="taxonomic scope" value="Bacteria"/>
</dbReference>
<dbReference type="PANTHER" id="PTHR46847">
    <property type="entry name" value="D-ALLOSE-BINDING PERIPLASMIC PROTEIN-RELATED"/>
    <property type="match status" value="1"/>
</dbReference>
<dbReference type="OrthoDB" id="9814427at2"/>
<reference evidence="10 13" key="3">
    <citation type="submission" date="2019-07" db="EMBL/GenBank/DDBJ databases">
        <authorList>
            <person name="Chang H.-W."/>
            <person name="Raman A."/>
            <person name="Venkatesh S."/>
            <person name="Gehrig J."/>
        </authorList>
    </citation>
    <scope>NUCLEOTIDE SEQUENCE [LARGE SCALE GENOMIC DNA]</scope>
    <source>
        <strain evidence="10">Blautia_wexlerae_LFYP_14</strain>
    </source>
</reference>
<evidence type="ECO:0000313" key="7">
    <source>
        <dbReference type="EMBL" id="CUP90399.1"/>
    </source>
</evidence>
<gene>
    <name evidence="7" type="primary">ytfQ</name>
    <name evidence="10" type="ORF">BWLFYP14_03526</name>
    <name evidence="6" type="ORF">ERS852478_03011</name>
    <name evidence="7" type="ORF">ERS852523_03215</name>
    <name evidence="9" type="ORF">GT712_01435</name>
    <name evidence="8" type="ORF">GT728_10120</name>
</gene>
<dbReference type="Proteomes" id="UP000477285">
    <property type="component" value="Unassembled WGS sequence"/>
</dbReference>
<keyword evidence="3 4" id="KW-0732">Signal</keyword>
<dbReference type="EMBL" id="CZAW01000042">
    <property type="protein sequence ID" value="CUP90399.1"/>
    <property type="molecule type" value="Genomic_DNA"/>
</dbReference>
<dbReference type="EMBL" id="WWVF01000002">
    <property type="protein sequence ID" value="MZS87786.1"/>
    <property type="molecule type" value="Genomic_DNA"/>
</dbReference>
<dbReference type="CDD" id="cd06309">
    <property type="entry name" value="PBP1_galactofuranose_YtfQ-like"/>
    <property type="match status" value="1"/>
</dbReference>
<dbReference type="SUPFAM" id="SSF53822">
    <property type="entry name" value="Periplasmic binding protein-like I"/>
    <property type="match status" value="1"/>
</dbReference>
<dbReference type="RefSeq" id="WP_008705032.1">
    <property type="nucleotide sequence ID" value="NZ_BTHH01000022.1"/>
</dbReference>
<evidence type="ECO:0000313" key="10">
    <source>
        <dbReference type="EMBL" id="VUX67251.1"/>
    </source>
</evidence>
<comment type="similarity">
    <text evidence="2">Belongs to the bacterial solute-binding protein 2 family.</text>
</comment>
<dbReference type="Proteomes" id="UP000095431">
    <property type="component" value="Unassembled WGS sequence"/>
</dbReference>
<evidence type="ECO:0000256" key="4">
    <source>
        <dbReference type="SAM" id="SignalP"/>
    </source>
</evidence>
<dbReference type="GO" id="GO:0030313">
    <property type="term" value="C:cell envelope"/>
    <property type="evidence" value="ECO:0007669"/>
    <property type="project" value="UniProtKB-SubCell"/>
</dbReference>
<sequence>MKKKIVSALLTATMVCGMSVVPAVGVAAADDTITVGFSQVGAESDWRTANTESMKSTFSEENGYELIFDDAQQKQENQLTAIRNFIQQEVDYILLAPVTETGWDTVLQEAKDADIPVIIVDRMVDVSDDSLYTTWIGTDSLLEGRKAAEWLNAYTTAKGIDAKDVNIVDIQGTIGSTAQIGRSKGLEEGVDNYGWNLLAQQSGEFTQAKGQEVMESMLKQYDNINVVYCENDNEAFGAIDAIEAAGKTVGSDIANGEIMVMSFDTTNAGLTDTLAGKIACDVECNPLHGPRAEELIKALEAGEEVEKLNYVDEEIFATDDTVDKVKAVNSLDEEGEYDVTPITQEIIDGRAY</sequence>
<evidence type="ECO:0000313" key="8">
    <source>
        <dbReference type="EMBL" id="MZL33544.1"/>
    </source>
</evidence>
<dbReference type="EMBL" id="CYZN01000024">
    <property type="protein sequence ID" value="CUO50173.1"/>
    <property type="molecule type" value="Genomic_DNA"/>
</dbReference>
<evidence type="ECO:0000313" key="6">
    <source>
        <dbReference type="EMBL" id="CUO50173.1"/>
    </source>
</evidence>
<reference evidence="14 15" key="2">
    <citation type="journal article" date="2019" name="Nat. Med.">
        <title>A library of human gut bacterial isolates paired with longitudinal multiomics data enables mechanistic microbiome research.</title>
        <authorList>
            <person name="Poyet M."/>
            <person name="Groussin M."/>
            <person name="Gibbons S.M."/>
            <person name="Avila-Pacheco J."/>
            <person name="Jiang X."/>
            <person name="Kearney S.M."/>
            <person name="Perrotta A.R."/>
            <person name="Berdy B."/>
            <person name="Zhao S."/>
            <person name="Lieberman T.D."/>
            <person name="Swanson P.K."/>
            <person name="Smith M."/>
            <person name="Roesemann S."/>
            <person name="Alexander J.E."/>
            <person name="Rich S.A."/>
            <person name="Livny J."/>
            <person name="Vlamakis H."/>
            <person name="Clish C."/>
            <person name="Bullock K."/>
            <person name="Deik A."/>
            <person name="Scott J."/>
            <person name="Pierce K.A."/>
            <person name="Xavier R.J."/>
            <person name="Alm E.J."/>
        </authorList>
    </citation>
    <scope>NUCLEOTIDE SEQUENCE [LARGE SCALE GENOMIC DNA]</scope>
    <source>
        <strain evidence="8 15">BIOML-A1</strain>
        <strain evidence="9 14">BIOML-A12</strain>
    </source>
</reference>
<evidence type="ECO:0000313" key="9">
    <source>
        <dbReference type="EMBL" id="MZS87786.1"/>
    </source>
</evidence>
<feature type="chain" id="PRO_5042333380" evidence="4">
    <location>
        <begin position="24"/>
        <end position="352"/>
    </location>
</feature>
<evidence type="ECO:0000313" key="15">
    <source>
        <dbReference type="Proteomes" id="UP000477285"/>
    </source>
</evidence>
<comment type="subcellular location">
    <subcellularLocation>
        <location evidence="1">Cell envelope</location>
    </subcellularLocation>
</comment>